<sequence>MTVKFRVRILILLASENTAIYQGYLEFSNLDKGPNEYCSHASFHFSY</sequence>
<accession>A0A916FC09</accession>
<comment type="caution">
    <text evidence="1">The sequence shown here is derived from an EMBL/GenBank/DDBJ whole genome shotgun (WGS) entry which is preliminary data.</text>
</comment>
<dbReference type="AlphaFoldDB" id="A0A916FC09"/>
<reference evidence="1" key="1">
    <citation type="submission" date="2021-02" db="EMBL/GenBank/DDBJ databases">
        <authorList>
            <person name="Han P."/>
        </authorList>
    </citation>
    <scope>NUCLEOTIDE SEQUENCE</scope>
    <source>
        <strain evidence="1">Candidatus Nitrotoga sp. ZN8</strain>
    </source>
</reference>
<organism evidence="1 2">
    <name type="scientific">Candidatus Nitrotoga fabula</name>
    <dbReference type="NCBI Taxonomy" id="2182327"/>
    <lineage>
        <taxon>Bacteria</taxon>
        <taxon>Pseudomonadati</taxon>
        <taxon>Pseudomonadota</taxon>
        <taxon>Betaproteobacteria</taxon>
        <taxon>Nitrosomonadales</taxon>
        <taxon>Gallionellaceae</taxon>
        <taxon>Candidatus Nitrotoga</taxon>
    </lineage>
</organism>
<gene>
    <name evidence="1" type="ORF">NTGZN8_300013</name>
</gene>
<proteinExistence type="predicted"/>
<dbReference type="Proteomes" id="UP000675882">
    <property type="component" value="Unassembled WGS sequence"/>
</dbReference>
<name>A0A916FC09_9PROT</name>
<protein>
    <submittedName>
        <fullName evidence="1">Uncharacterized protein</fullName>
    </submittedName>
</protein>
<evidence type="ECO:0000313" key="1">
    <source>
        <dbReference type="EMBL" id="CAE6719324.1"/>
    </source>
</evidence>
<evidence type="ECO:0000313" key="2">
    <source>
        <dbReference type="Proteomes" id="UP000675882"/>
    </source>
</evidence>
<dbReference type="EMBL" id="CAJNBL010000024">
    <property type="protein sequence ID" value="CAE6719324.1"/>
    <property type="molecule type" value="Genomic_DNA"/>
</dbReference>
<keyword evidence="2" id="KW-1185">Reference proteome</keyword>